<evidence type="ECO:0000313" key="4">
    <source>
        <dbReference type="EMBL" id="CAF2143454.1"/>
    </source>
</evidence>
<accession>A0A816XB23</accession>
<protein>
    <recommendedName>
        <fullName evidence="3">SS18 N-terminal domain-containing protein</fullName>
    </recommendedName>
</protein>
<gene>
    <name evidence="4" type="ORF">WKI299_LOCUS28804</name>
    <name evidence="5" type="ORF">XDN619_LOCUS27286</name>
</gene>
<dbReference type="EMBL" id="CAJNRG010012887">
    <property type="protein sequence ID" value="CAF2144034.1"/>
    <property type="molecule type" value="Genomic_DNA"/>
</dbReference>
<feature type="compositionally biased region" description="Low complexity" evidence="2">
    <location>
        <begin position="360"/>
        <end position="407"/>
    </location>
</feature>
<feature type="compositionally biased region" description="Low complexity" evidence="2">
    <location>
        <begin position="278"/>
        <end position="290"/>
    </location>
</feature>
<evidence type="ECO:0000259" key="3">
    <source>
        <dbReference type="Pfam" id="PF05030"/>
    </source>
</evidence>
<dbReference type="Proteomes" id="UP000663856">
    <property type="component" value="Unassembled WGS sequence"/>
</dbReference>
<dbReference type="Proteomes" id="UP000663887">
    <property type="component" value="Unassembled WGS sequence"/>
</dbReference>
<organism evidence="5 6">
    <name type="scientific">Rotaria magnacalcarata</name>
    <dbReference type="NCBI Taxonomy" id="392030"/>
    <lineage>
        <taxon>Eukaryota</taxon>
        <taxon>Metazoa</taxon>
        <taxon>Spiralia</taxon>
        <taxon>Gnathifera</taxon>
        <taxon>Rotifera</taxon>
        <taxon>Eurotatoria</taxon>
        <taxon>Bdelloidea</taxon>
        <taxon>Philodinida</taxon>
        <taxon>Philodinidae</taxon>
        <taxon>Rotaria</taxon>
    </lineage>
</organism>
<reference evidence="5" key="1">
    <citation type="submission" date="2021-02" db="EMBL/GenBank/DDBJ databases">
        <authorList>
            <person name="Nowell W R."/>
        </authorList>
    </citation>
    <scope>NUCLEOTIDE SEQUENCE</scope>
</reference>
<evidence type="ECO:0000313" key="5">
    <source>
        <dbReference type="EMBL" id="CAF2144034.1"/>
    </source>
</evidence>
<comment type="caution">
    <text evidence="5">The sequence shown here is derived from an EMBL/GenBank/DDBJ whole genome shotgun (WGS) entry which is preliminary data.</text>
</comment>
<comment type="similarity">
    <text evidence="1">Belongs to the SS18 family.</text>
</comment>
<feature type="compositionally biased region" description="Low complexity" evidence="2">
    <location>
        <begin position="311"/>
        <end position="333"/>
    </location>
</feature>
<evidence type="ECO:0000256" key="2">
    <source>
        <dbReference type="SAM" id="MobiDB-lite"/>
    </source>
</evidence>
<feature type="compositionally biased region" description="Polar residues" evidence="2">
    <location>
        <begin position="297"/>
        <end position="310"/>
    </location>
</feature>
<feature type="region of interest" description="Disordered" evidence="2">
    <location>
        <begin position="103"/>
        <end position="407"/>
    </location>
</feature>
<dbReference type="Pfam" id="PF05030">
    <property type="entry name" value="SSXT"/>
    <property type="match status" value="1"/>
</dbReference>
<feature type="compositionally biased region" description="Polar residues" evidence="2">
    <location>
        <begin position="103"/>
        <end position="116"/>
    </location>
</feature>
<sequence>MIATMYTQQQVASMPPQQKPSIQKILDDNSQLISVILDLQTKGRQMESLEYQRTLHRNLTYLTQFDMTQSHHPNTLPPPDAFVQAQQPNMMGNAMMQSNQLGVPTSTSEQMYRTQTNSPAPSNVSASALNKSPHGSSSAGGLYPPSNAQTSNSSVPPSLQQQRSPAGSVPSPSPSGPLTSSISPQNPVMNKAPTPQPPSSTHLPPMPQQQQRPYLPTQQMIQQQQQGRPMNGTGMDHSTGGQAQSSYMQGQQSYMPQQQQHSYSLQQNGYAHHPNGGMPQQHYPMYHQQQNPGMPVPSNQIAKPNSPLNNQQQSIIPAPSSPKPSSSSSPSQATNTQNLVSNQQQQQQQQQQMAYSNYAGQQQMYHQQQQNYHMQQQQWQNQPPRMMMQPQYAPYQQGQYQQAPPQT</sequence>
<dbReference type="AlphaFoldDB" id="A0A816XB23"/>
<feature type="compositionally biased region" description="Low complexity" evidence="2">
    <location>
        <begin position="240"/>
        <end position="267"/>
    </location>
</feature>
<feature type="compositionally biased region" description="Low complexity" evidence="2">
    <location>
        <begin position="117"/>
        <end position="128"/>
    </location>
</feature>
<feature type="compositionally biased region" description="Low complexity" evidence="2">
    <location>
        <begin position="208"/>
        <end position="226"/>
    </location>
</feature>
<feature type="domain" description="SS18 N-terminal" evidence="3">
    <location>
        <begin position="16"/>
        <end position="64"/>
    </location>
</feature>
<feature type="compositionally biased region" description="Low complexity" evidence="2">
    <location>
        <begin position="164"/>
        <end position="184"/>
    </location>
</feature>
<dbReference type="EMBL" id="CAJNRF010012724">
    <property type="protein sequence ID" value="CAF2143454.1"/>
    <property type="molecule type" value="Genomic_DNA"/>
</dbReference>
<name>A0A816XB23_9BILA</name>
<feature type="compositionally biased region" description="Low complexity" evidence="2">
    <location>
        <begin position="343"/>
        <end position="352"/>
    </location>
</feature>
<evidence type="ECO:0000256" key="1">
    <source>
        <dbReference type="ARBA" id="ARBA00007945"/>
    </source>
</evidence>
<proteinExistence type="inferred from homology"/>
<feature type="compositionally biased region" description="Polar residues" evidence="2">
    <location>
        <begin position="146"/>
        <end position="163"/>
    </location>
</feature>
<feature type="compositionally biased region" description="Polar residues" evidence="2">
    <location>
        <begin position="129"/>
        <end position="139"/>
    </location>
</feature>
<evidence type="ECO:0000313" key="6">
    <source>
        <dbReference type="Proteomes" id="UP000663887"/>
    </source>
</evidence>
<dbReference type="InterPro" id="IPR007726">
    <property type="entry name" value="SS18_N"/>
</dbReference>